<dbReference type="Proteomes" id="UP000595895">
    <property type="component" value="Chromosome"/>
</dbReference>
<sequence length="169" mass="18167">MGCATPAGLLGGRRRGEQPDKRFAKLTEHVVEPVTVSTEMKGPIRLMPGLGIVSGSFIGQGWAEGRVDLPYPDRPVWMHAVLEVSPEPAQALEEAAQAVAELLPPVHPALHHLVPLGAEFKEVAPADADYVLAVDQAQLDPSEARFGTEQLVVCAAKRLVVMTAVLWPR</sequence>
<gene>
    <name evidence="1" type="ORF">JG540_08275</name>
</gene>
<reference evidence="1 2" key="1">
    <citation type="submission" date="2020-12" db="EMBL/GenBank/DDBJ databases">
        <authorList>
            <person name="Zhou J."/>
        </authorList>
    </citation>
    <scope>NUCLEOTIDE SEQUENCE [LARGE SCALE GENOMIC DNA]</scope>
    <source>
        <strain evidence="1 2">CCUG 61299</strain>
    </source>
</reference>
<dbReference type="RefSeq" id="WP_200275273.1">
    <property type="nucleotide sequence ID" value="NZ_CP066802.1"/>
</dbReference>
<dbReference type="EMBL" id="CP066802">
    <property type="protein sequence ID" value="QQM67029.1"/>
    <property type="molecule type" value="Genomic_DNA"/>
</dbReference>
<accession>A0A7T7M8T5</accession>
<evidence type="ECO:0000313" key="1">
    <source>
        <dbReference type="EMBL" id="QQM67029.1"/>
    </source>
</evidence>
<keyword evidence="2" id="KW-1185">Reference proteome</keyword>
<protein>
    <submittedName>
        <fullName evidence="1">Uncharacterized protein</fullName>
    </submittedName>
</protein>
<dbReference type="AlphaFoldDB" id="A0A7T7M8T5"/>
<dbReference type="KEGG" id="awe:JG540_08275"/>
<proteinExistence type="predicted"/>
<evidence type="ECO:0000313" key="2">
    <source>
        <dbReference type="Proteomes" id="UP000595895"/>
    </source>
</evidence>
<organism evidence="1 2">
    <name type="scientific">Actinomyces weissii</name>
    <dbReference type="NCBI Taxonomy" id="675090"/>
    <lineage>
        <taxon>Bacteria</taxon>
        <taxon>Bacillati</taxon>
        <taxon>Actinomycetota</taxon>
        <taxon>Actinomycetes</taxon>
        <taxon>Actinomycetales</taxon>
        <taxon>Actinomycetaceae</taxon>
        <taxon>Actinomyces</taxon>
    </lineage>
</organism>
<name>A0A7T7M8T5_9ACTO</name>